<reference evidence="2" key="2">
    <citation type="submission" date="2020-08" db="EMBL/GenBank/DDBJ databases">
        <authorList>
            <person name="Lai Q."/>
        </authorList>
    </citation>
    <scope>NUCLEOTIDE SEQUENCE</scope>
    <source>
        <strain evidence="2">S27-2</strain>
    </source>
</reference>
<dbReference type="EMBL" id="JACNEP010000007">
    <property type="protein sequence ID" value="MBC3766380.1"/>
    <property type="molecule type" value="Genomic_DNA"/>
</dbReference>
<accession>A0A8J6IV26</accession>
<dbReference type="AlphaFoldDB" id="A0A8J6IV26"/>
<dbReference type="RefSeq" id="WP_186506900.1">
    <property type="nucleotide sequence ID" value="NZ_JACNEP010000007.1"/>
</dbReference>
<evidence type="ECO:0000313" key="3">
    <source>
        <dbReference type="Proteomes" id="UP000601768"/>
    </source>
</evidence>
<dbReference type="Proteomes" id="UP000601768">
    <property type="component" value="Unassembled WGS sequence"/>
</dbReference>
<proteinExistence type="predicted"/>
<dbReference type="PROSITE" id="PS51257">
    <property type="entry name" value="PROKAR_LIPOPROTEIN"/>
    <property type="match status" value="1"/>
</dbReference>
<evidence type="ECO:0000313" key="2">
    <source>
        <dbReference type="EMBL" id="MBC3766380.1"/>
    </source>
</evidence>
<feature type="signal peptide" evidence="1">
    <location>
        <begin position="1"/>
        <end position="30"/>
    </location>
</feature>
<organism evidence="2 3">
    <name type="scientific">Neptunicella marina</name>
    <dbReference type="NCBI Taxonomy" id="2125989"/>
    <lineage>
        <taxon>Bacteria</taxon>
        <taxon>Pseudomonadati</taxon>
        <taxon>Pseudomonadota</taxon>
        <taxon>Gammaproteobacteria</taxon>
        <taxon>Alteromonadales</taxon>
        <taxon>Alteromonadaceae</taxon>
        <taxon>Neptunicella</taxon>
    </lineage>
</organism>
<keyword evidence="3" id="KW-1185">Reference proteome</keyword>
<keyword evidence="1" id="KW-0732">Signal</keyword>
<protein>
    <submittedName>
        <fullName evidence="2">DUF4832 domain-containing protein</fullName>
    </submittedName>
</protein>
<name>A0A8J6IV26_9ALTE</name>
<reference evidence="2" key="1">
    <citation type="journal article" date="2018" name="Int. J. Syst. Evol. Microbiol.">
        <title>Neptunicella marina gen. nov., sp. nov., isolated from surface seawater.</title>
        <authorList>
            <person name="Liu X."/>
            <person name="Lai Q."/>
            <person name="Du Y."/>
            <person name="Zhang X."/>
            <person name="Liu Z."/>
            <person name="Sun F."/>
            <person name="Shao Z."/>
        </authorList>
    </citation>
    <scope>NUCLEOTIDE SEQUENCE</scope>
    <source>
        <strain evidence="2">S27-2</strain>
    </source>
</reference>
<dbReference type="InterPro" id="IPR017853">
    <property type="entry name" value="GH"/>
</dbReference>
<gene>
    <name evidence="2" type="ORF">H8B19_10850</name>
</gene>
<sequence>MMYQMIKQRALGITGLLLTTLALCSCQSSTSEPVSLQSSINSVQPMTGLVYWTDNPELETEKGSAARIEFSYLTYAEVVASNGDFDWQKVDNILTTAASRGHHVILRFHYTYPGVTTPSVPAFITNQAGYHMREEQVEGQPTFIPDWSSPALQDFTLAFLQAFAQRYNNDKRLMLVQLGFGSYAEYHLYEGPLTLGDTFPSKDFQQTFINTANSLFTRLQWAISIDSANTDYSPLQPFAADTALNFGLFDDSLMHQTHSENDQEYNRASWLALGENRYQNSIMGGELNYYSDWDQESALALPDGPWGKTFEWFAEQYHLTYVIANDQPEYQDVARLKQASMSLGYRFAITQFECDDSRCDITVTNQGTAPFYYDAFVCVNQNCAEQSLKMLQPGASLNLQLEGLTAPFKLSIESPRLLDGQTIQYEANI</sequence>
<dbReference type="SUPFAM" id="SSF51445">
    <property type="entry name" value="(Trans)glycosidases"/>
    <property type="match status" value="1"/>
</dbReference>
<evidence type="ECO:0000256" key="1">
    <source>
        <dbReference type="SAM" id="SignalP"/>
    </source>
</evidence>
<dbReference type="Gene3D" id="3.20.20.80">
    <property type="entry name" value="Glycosidases"/>
    <property type="match status" value="1"/>
</dbReference>
<feature type="chain" id="PRO_5035329578" evidence="1">
    <location>
        <begin position="31"/>
        <end position="429"/>
    </location>
</feature>
<comment type="caution">
    <text evidence="2">The sequence shown here is derived from an EMBL/GenBank/DDBJ whole genome shotgun (WGS) entry which is preliminary data.</text>
</comment>